<protein>
    <recommendedName>
        <fullName evidence="3">Lactate/malate dehydrogenase N-terminal domain-containing protein</fullName>
    </recommendedName>
</protein>
<dbReference type="InterPro" id="IPR036291">
    <property type="entry name" value="NAD(P)-bd_dom_sf"/>
</dbReference>
<keyword evidence="2" id="KW-0520">NAD</keyword>
<dbReference type="InterPro" id="IPR001557">
    <property type="entry name" value="L-lactate/malate_DH"/>
</dbReference>
<dbReference type="Gene3D" id="3.90.110.10">
    <property type="entry name" value="Lactate dehydrogenase/glycoside hydrolase, family 4, C-terminal"/>
    <property type="match status" value="1"/>
</dbReference>
<dbReference type="AlphaFoldDB" id="A0A381ZKS3"/>
<gene>
    <name evidence="4" type="ORF">METZ01_LOCUS142719</name>
</gene>
<dbReference type="FunFam" id="3.40.50.720:FF:000018">
    <property type="entry name" value="Malate dehydrogenase"/>
    <property type="match status" value="1"/>
</dbReference>
<evidence type="ECO:0000256" key="2">
    <source>
        <dbReference type="ARBA" id="ARBA00023027"/>
    </source>
</evidence>
<dbReference type="EMBL" id="UINC01021718">
    <property type="protein sequence ID" value="SVA89865.1"/>
    <property type="molecule type" value="Genomic_DNA"/>
</dbReference>
<keyword evidence="1" id="KW-0560">Oxidoreductase</keyword>
<feature type="domain" description="Lactate/malate dehydrogenase N-terminal" evidence="3">
    <location>
        <begin position="7"/>
        <end position="145"/>
    </location>
</feature>
<dbReference type="PANTHER" id="PTHR43128:SF16">
    <property type="entry name" value="L-LACTATE DEHYDROGENASE"/>
    <property type="match status" value="1"/>
</dbReference>
<reference evidence="4" key="1">
    <citation type="submission" date="2018-05" db="EMBL/GenBank/DDBJ databases">
        <authorList>
            <person name="Lanie J.A."/>
            <person name="Ng W.-L."/>
            <person name="Kazmierczak K.M."/>
            <person name="Andrzejewski T.M."/>
            <person name="Davidsen T.M."/>
            <person name="Wayne K.J."/>
            <person name="Tettelin H."/>
            <person name="Glass J.I."/>
            <person name="Rusch D."/>
            <person name="Podicherti R."/>
            <person name="Tsui H.-C.T."/>
            <person name="Winkler M.E."/>
        </authorList>
    </citation>
    <scope>NUCLEOTIDE SEQUENCE</scope>
</reference>
<accession>A0A381ZKS3</accession>
<name>A0A381ZKS3_9ZZZZ</name>
<sequence length="179" mass="18929">MSRGARKVAVIGAGNVGATCAFVLAQKNVGEIVMLDIYEGFAKGKALDMSQGGQILNYDGKITGTKDYSDIAGADVVVVTSGFPRQPGMSREDLIGKNADIISQVGTGIRDHAPDSIIVMVTNPLDLMTYHMQRVTGFPHHRVVGQAGILDSARMTHFIAQELGCSNEDVQAMVLGGHG</sequence>
<dbReference type="SUPFAM" id="SSF51735">
    <property type="entry name" value="NAD(P)-binding Rossmann-fold domains"/>
    <property type="match status" value="1"/>
</dbReference>
<dbReference type="Gene3D" id="3.40.50.720">
    <property type="entry name" value="NAD(P)-binding Rossmann-like Domain"/>
    <property type="match status" value="1"/>
</dbReference>
<dbReference type="GO" id="GO:0004459">
    <property type="term" value="F:L-lactate dehydrogenase (NAD+) activity"/>
    <property type="evidence" value="ECO:0007669"/>
    <property type="project" value="TreeGrafter"/>
</dbReference>
<evidence type="ECO:0000259" key="3">
    <source>
        <dbReference type="Pfam" id="PF00056"/>
    </source>
</evidence>
<evidence type="ECO:0000256" key="1">
    <source>
        <dbReference type="ARBA" id="ARBA00023002"/>
    </source>
</evidence>
<dbReference type="SUPFAM" id="SSF56327">
    <property type="entry name" value="LDH C-terminal domain-like"/>
    <property type="match status" value="1"/>
</dbReference>
<evidence type="ECO:0000313" key="4">
    <source>
        <dbReference type="EMBL" id="SVA89865.1"/>
    </source>
</evidence>
<dbReference type="PANTHER" id="PTHR43128">
    <property type="entry name" value="L-2-HYDROXYCARBOXYLATE DEHYDROGENASE (NAD(P)(+))"/>
    <property type="match status" value="1"/>
</dbReference>
<dbReference type="InterPro" id="IPR015955">
    <property type="entry name" value="Lactate_DH/Glyco_Ohase_4_C"/>
</dbReference>
<dbReference type="GO" id="GO:0006089">
    <property type="term" value="P:lactate metabolic process"/>
    <property type="evidence" value="ECO:0007669"/>
    <property type="project" value="TreeGrafter"/>
</dbReference>
<proteinExistence type="predicted"/>
<organism evidence="4">
    <name type="scientific">marine metagenome</name>
    <dbReference type="NCBI Taxonomy" id="408172"/>
    <lineage>
        <taxon>unclassified sequences</taxon>
        <taxon>metagenomes</taxon>
        <taxon>ecological metagenomes</taxon>
    </lineage>
</organism>
<feature type="non-terminal residue" evidence="4">
    <location>
        <position position="179"/>
    </location>
</feature>
<dbReference type="InterPro" id="IPR001236">
    <property type="entry name" value="Lactate/malate_DH_N"/>
</dbReference>
<dbReference type="PRINTS" id="PR00086">
    <property type="entry name" value="LLDHDRGNASE"/>
</dbReference>
<dbReference type="Pfam" id="PF00056">
    <property type="entry name" value="Ldh_1_N"/>
    <property type="match status" value="1"/>
</dbReference>